<feature type="signal peptide" evidence="1">
    <location>
        <begin position="1"/>
        <end position="24"/>
    </location>
</feature>
<keyword evidence="1" id="KW-0732">Signal</keyword>
<dbReference type="CDD" id="cd11669">
    <property type="entry name" value="TTHB210-like"/>
    <property type="match status" value="1"/>
</dbReference>
<name>B9Z3W2_9NEIS</name>
<evidence type="ECO:0000313" key="3">
    <source>
        <dbReference type="EMBL" id="EEG08539.1"/>
    </source>
</evidence>
<dbReference type="InterPro" id="IPR040832">
    <property type="entry name" value="TTHB210-like_dom"/>
</dbReference>
<evidence type="ECO:0000313" key="4">
    <source>
        <dbReference type="Proteomes" id="UP000003165"/>
    </source>
</evidence>
<dbReference type="AlphaFoldDB" id="B9Z3W2"/>
<feature type="chain" id="PRO_5002895562" description="TTHB210-like domain-containing protein" evidence="1">
    <location>
        <begin position="25"/>
        <end position="260"/>
    </location>
</feature>
<dbReference type="eggNOG" id="COG1917">
    <property type="taxonomic scope" value="Bacteria"/>
</dbReference>
<reference evidence="3 4" key="1">
    <citation type="submission" date="2009-02" db="EMBL/GenBank/DDBJ databases">
        <title>Sequencing of the draft genome and assembly of Lutiella nitroferrum 2002.</title>
        <authorList>
            <consortium name="US DOE Joint Genome Institute (JGI-PGF)"/>
            <person name="Lucas S."/>
            <person name="Copeland A."/>
            <person name="Lapidus A."/>
            <person name="Glavina del Rio T."/>
            <person name="Tice H."/>
            <person name="Bruce D."/>
            <person name="Goodwin L."/>
            <person name="Pitluck S."/>
            <person name="Larimer F."/>
            <person name="Land M.L."/>
            <person name="Hauser L."/>
            <person name="Coates J.D."/>
        </authorList>
    </citation>
    <scope>NUCLEOTIDE SEQUENCE [LARGE SCALE GENOMIC DNA]</scope>
    <source>
        <strain evidence="3 4">2002</strain>
    </source>
</reference>
<evidence type="ECO:0000259" key="2">
    <source>
        <dbReference type="Pfam" id="PF18197"/>
    </source>
</evidence>
<dbReference type="RefSeq" id="WP_008954067.1">
    <property type="nucleotide sequence ID" value="NZ_ACIS01000005.1"/>
</dbReference>
<proteinExistence type="predicted"/>
<accession>B9Z3W2</accession>
<organism evidence="3 4">
    <name type="scientific">Pseudogulbenkiania ferrooxidans 2002</name>
    <dbReference type="NCBI Taxonomy" id="279714"/>
    <lineage>
        <taxon>Bacteria</taxon>
        <taxon>Pseudomonadati</taxon>
        <taxon>Pseudomonadota</taxon>
        <taxon>Betaproteobacteria</taxon>
        <taxon>Neisseriales</taxon>
        <taxon>Chromobacteriaceae</taxon>
        <taxon>Pseudogulbenkiania</taxon>
    </lineage>
</organism>
<sequence precursor="true">MMGMHALSKSPPLTLAMVAIMAMAAGWAQAKEAVYEGKPVRIGQGQAHTVVRTDASGKPISIGLVFTETALQGLPAAAAGGRADFPYQLGMPRKGPRTVVDHVVIDWESTGHPPPKVYDVPHFDFHFYLVNPSKRMKVTFKNEGESGDPSQQPPAEGLPAGYIVPPGTAVPGMGVHAVNPHSPEFQGQPFTATFIYGYHDKKLTFLEPMATLSFLESQPNFSAPIPRPASYSKQGLYPSSYSVKYDQARKSYEVTLADLQ</sequence>
<evidence type="ECO:0000256" key="1">
    <source>
        <dbReference type="SAM" id="SignalP"/>
    </source>
</evidence>
<dbReference type="EMBL" id="ACIS01000005">
    <property type="protein sequence ID" value="EEG08539.1"/>
    <property type="molecule type" value="Genomic_DNA"/>
</dbReference>
<protein>
    <recommendedName>
        <fullName evidence="2">TTHB210-like domain-containing protein</fullName>
    </recommendedName>
</protein>
<dbReference type="Proteomes" id="UP000003165">
    <property type="component" value="Unassembled WGS sequence"/>
</dbReference>
<comment type="caution">
    <text evidence="3">The sequence shown here is derived from an EMBL/GenBank/DDBJ whole genome shotgun (WGS) entry which is preliminary data.</text>
</comment>
<keyword evidence="4" id="KW-1185">Reference proteome</keyword>
<dbReference type="Pfam" id="PF18197">
    <property type="entry name" value="TTHB210-like"/>
    <property type="match status" value="1"/>
</dbReference>
<gene>
    <name evidence="3" type="ORF">FuraDRAFT_2047</name>
</gene>
<feature type="domain" description="TTHB210-like" evidence="2">
    <location>
        <begin position="54"/>
        <end position="107"/>
    </location>
</feature>
<dbReference type="InterPro" id="IPR033786">
    <property type="entry name" value="TTHB210-like"/>
</dbReference>